<proteinExistence type="predicted"/>
<gene>
    <name evidence="1" type="ORF">SAMEA3545359_01560</name>
</gene>
<accession>A0A1C6IMQ0</accession>
<evidence type="ECO:0000313" key="1">
    <source>
        <dbReference type="EMBL" id="SCJ71154.1"/>
    </source>
</evidence>
<dbReference type="EMBL" id="FMHG01000001">
    <property type="protein sequence ID" value="SCJ71154.1"/>
    <property type="molecule type" value="Genomic_DNA"/>
</dbReference>
<dbReference type="AlphaFoldDB" id="A0A1C6IMQ0"/>
<name>A0A1C6IMQ0_9FIRM</name>
<sequence length="82" mass="9645">MVRQKGGPSFWLGLPTRLLFCRTTARLVSGALQKYTPAYLPRYTSQQLHQLFLELLRIKKKYRRLELLDIRSKDGAVVRIRL</sequence>
<organism evidence="1">
    <name type="scientific">uncultured Anaerotruncus sp</name>
    <dbReference type="NCBI Taxonomy" id="905011"/>
    <lineage>
        <taxon>Bacteria</taxon>
        <taxon>Bacillati</taxon>
        <taxon>Bacillota</taxon>
        <taxon>Clostridia</taxon>
        <taxon>Eubacteriales</taxon>
        <taxon>Oscillospiraceae</taxon>
        <taxon>Anaerotruncus</taxon>
        <taxon>environmental samples</taxon>
    </lineage>
</organism>
<reference evidence="1" key="1">
    <citation type="submission" date="2015-09" db="EMBL/GenBank/DDBJ databases">
        <authorList>
            <consortium name="Pathogen Informatics"/>
        </authorList>
    </citation>
    <scope>NUCLEOTIDE SEQUENCE</scope>
    <source>
        <strain evidence="1">2789STDY5834896</strain>
    </source>
</reference>
<protein>
    <submittedName>
        <fullName evidence="1">Uncharacterized protein</fullName>
    </submittedName>
</protein>